<feature type="domain" description="Peptidase MA-like" evidence="4">
    <location>
        <begin position="147"/>
        <end position="350"/>
    </location>
</feature>
<feature type="repeat" description="TPR" evidence="1">
    <location>
        <begin position="464"/>
        <end position="497"/>
    </location>
</feature>
<dbReference type="Proteomes" id="UP000217289">
    <property type="component" value="Chromosome"/>
</dbReference>
<reference evidence="5 6" key="1">
    <citation type="submission" date="2017-06" db="EMBL/GenBank/DDBJ databases">
        <authorList>
            <person name="Kim H.J."/>
            <person name="Triplett B.A."/>
        </authorList>
    </citation>
    <scope>NUCLEOTIDE SEQUENCE [LARGE SCALE GENOMIC DNA]</scope>
    <source>
        <strain evidence="5 6">DSM 14713</strain>
    </source>
</reference>
<sequence>MTRIASPLLVLALLFAPAVRADLSKAEVKERLTKVETALDGWDLSGARRELGELEAQVPNDIEPLKYYQARVSFEENKYEDAVELFQAAGIEDKPGSYLRLAKDTRGIVKDHAHTDSEHFAFYYPKGKDEVLAPYALETLESIHRALAEDLGYRPPGKIRVEVVNNARELSKVSTLTYPQIQTTGTIAICKFNKLMVTSPKAVARGYDWQDTLAHEYIHLVVSQMSHNTVPIWLHEGLAKYLESRWRGKPGMAMTPSTLALLGRRVKEDNLIPFEKMHPSIAMLPTAEDAATAFAEVYFAIDYVYSIRGNQGLRDIILGLRDGKTDRKSVEGATGLSFAQFEKNWLAHIKQQPFPPELLPREEVVLKEDAQPPDEKKKGREISFGDFAEVTEVPARKFAHLGELMRERNRIRAAAEEYAKAHKLVGDKYESVSNKYALALLELRRLDEAEQVLRGSLRVHPGSPSTSVHLGRILLHRKDYPKAKQAYLDALAADPFDPEIHIALTRIHGSLGETALVTRAKAASAVLTGLKPEDVEQVARDFLREDSELVGGGDVEAQDDAAPKPAAPEAKRKDGGP</sequence>
<gene>
    <name evidence="5" type="ORF">MEBOL_002327</name>
</gene>
<dbReference type="AlphaFoldDB" id="A0A250ICD3"/>
<evidence type="ECO:0000256" key="3">
    <source>
        <dbReference type="SAM" id="SignalP"/>
    </source>
</evidence>
<proteinExistence type="predicted"/>
<feature type="chain" id="PRO_5012738604" description="Peptidase MA-like domain-containing protein" evidence="3">
    <location>
        <begin position="22"/>
        <end position="577"/>
    </location>
</feature>
<dbReference type="SUPFAM" id="SSF48452">
    <property type="entry name" value="TPR-like"/>
    <property type="match status" value="1"/>
</dbReference>
<organism evidence="5 6">
    <name type="scientific">Melittangium boletus DSM 14713</name>
    <dbReference type="NCBI Taxonomy" id="1294270"/>
    <lineage>
        <taxon>Bacteria</taxon>
        <taxon>Pseudomonadati</taxon>
        <taxon>Myxococcota</taxon>
        <taxon>Myxococcia</taxon>
        <taxon>Myxococcales</taxon>
        <taxon>Cystobacterineae</taxon>
        <taxon>Archangiaceae</taxon>
        <taxon>Melittangium</taxon>
    </lineage>
</organism>
<evidence type="ECO:0000313" key="5">
    <source>
        <dbReference type="EMBL" id="ATB28878.1"/>
    </source>
</evidence>
<name>A0A250ICD3_9BACT</name>
<keyword evidence="3" id="KW-0732">Signal</keyword>
<keyword evidence="6" id="KW-1185">Reference proteome</keyword>
<protein>
    <recommendedName>
        <fullName evidence="4">Peptidase MA-like domain-containing protein</fullName>
    </recommendedName>
</protein>
<dbReference type="PROSITE" id="PS50005">
    <property type="entry name" value="TPR"/>
    <property type="match status" value="1"/>
</dbReference>
<dbReference type="Pfam" id="PF13485">
    <property type="entry name" value="Peptidase_MA_2"/>
    <property type="match status" value="1"/>
</dbReference>
<dbReference type="InterPro" id="IPR019734">
    <property type="entry name" value="TPR_rpt"/>
</dbReference>
<dbReference type="KEGG" id="mbd:MEBOL_002327"/>
<dbReference type="RefSeq" id="WP_095977514.1">
    <property type="nucleotide sequence ID" value="NZ_CP022163.1"/>
</dbReference>
<accession>A0A250ICD3</accession>
<dbReference type="Gene3D" id="1.25.40.10">
    <property type="entry name" value="Tetratricopeptide repeat domain"/>
    <property type="match status" value="2"/>
</dbReference>
<evidence type="ECO:0000256" key="2">
    <source>
        <dbReference type="SAM" id="MobiDB-lite"/>
    </source>
</evidence>
<feature type="signal peptide" evidence="3">
    <location>
        <begin position="1"/>
        <end position="21"/>
    </location>
</feature>
<feature type="region of interest" description="Disordered" evidence="2">
    <location>
        <begin position="547"/>
        <end position="577"/>
    </location>
</feature>
<dbReference type="EMBL" id="CP022163">
    <property type="protein sequence ID" value="ATB28878.1"/>
    <property type="molecule type" value="Genomic_DNA"/>
</dbReference>
<evidence type="ECO:0000313" key="6">
    <source>
        <dbReference type="Proteomes" id="UP000217289"/>
    </source>
</evidence>
<dbReference type="InterPro" id="IPR011990">
    <property type="entry name" value="TPR-like_helical_dom_sf"/>
</dbReference>
<dbReference type="OrthoDB" id="5483566at2"/>
<keyword evidence="1" id="KW-0802">TPR repeat</keyword>
<dbReference type="InterPro" id="IPR039568">
    <property type="entry name" value="Peptidase_MA-like_dom"/>
</dbReference>
<evidence type="ECO:0000259" key="4">
    <source>
        <dbReference type="Pfam" id="PF13485"/>
    </source>
</evidence>
<evidence type="ECO:0000256" key="1">
    <source>
        <dbReference type="PROSITE-ProRule" id="PRU00339"/>
    </source>
</evidence>
<dbReference type="Pfam" id="PF13432">
    <property type="entry name" value="TPR_16"/>
    <property type="match status" value="1"/>
</dbReference>